<name>A0A1I2QWZ7_9HYPH</name>
<dbReference type="Pfam" id="PF13400">
    <property type="entry name" value="Tad"/>
    <property type="match status" value="1"/>
</dbReference>
<feature type="domain" description="Putative Flp pilus-assembly TadG-like N-terminal" evidence="1">
    <location>
        <begin position="21"/>
        <end position="66"/>
    </location>
</feature>
<gene>
    <name evidence="2" type="ORF">SAMN05192565_101286</name>
</gene>
<dbReference type="InterPro" id="IPR036465">
    <property type="entry name" value="vWFA_dom_sf"/>
</dbReference>
<proteinExistence type="predicted"/>
<dbReference type="InterPro" id="IPR028087">
    <property type="entry name" value="Tad_N"/>
</dbReference>
<evidence type="ECO:0000313" key="3">
    <source>
        <dbReference type="Proteomes" id="UP000199229"/>
    </source>
</evidence>
<accession>A0A1I2QWZ7</accession>
<dbReference type="Proteomes" id="UP000199229">
    <property type="component" value="Unassembled WGS sequence"/>
</dbReference>
<dbReference type="EMBL" id="FOPM01000001">
    <property type="protein sequence ID" value="SFG30216.1"/>
    <property type="molecule type" value="Genomic_DNA"/>
</dbReference>
<evidence type="ECO:0000313" key="2">
    <source>
        <dbReference type="EMBL" id="SFG30216.1"/>
    </source>
</evidence>
<dbReference type="STRING" id="582675.SAMN05192565_101286"/>
<dbReference type="OrthoDB" id="7624353at2"/>
<organism evidence="2 3">
    <name type="scientific">Methylobacterium gossipiicola</name>
    <dbReference type="NCBI Taxonomy" id="582675"/>
    <lineage>
        <taxon>Bacteria</taxon>
        <taxon>Pseudomonadati</taxon>
        <taxon>Pseudomonadota</taxon>
        <taxon>Alphaproteobacteria</taxon>
        <taxon>Hyphomicrobiales</taxon>
        <taxon>Methylobacteriaceae</taxon>
        <taxon>Methylobacterium</taxon>
    </lineage>
</organism>
<protein>
    <submittedName>
        <fullName evidence="2">Flp pilus assembly protein TadG</fullName>
    </submittedName>
</protein>
<dbReference type="AlphaFoldDB" id="A0A1I2QWZ7"/>
<dbReference type="RefSeq" id="WP_091968183.1">
    <property type="nucleotide sequence ID" value="NZ_FOPM01000001.1"/>
</dbReference>
<evidence type="ECO:0000259" key="1">
    <source>
        <dbReference type="Pfam" id="PF13400"/>
    </source>
</evidence>
<dbReference type="Gene3D" id="3.40.50.410">
    <property type="entry name" value="von Willebrand factor, type A domain"/>
    <property type="match status" value="1"/>
</dbReference>
<dbReference type="SUPFAM" id="SSF53300">
    <property type="entry name" value="vWA-like"/>
    <property type="match status" value="1"/>
</dbReference>
<keyword evidence="3" id="KW-1185">Reference proteome</keyword>
<sequence length="481" mass="51207">MRRLTTMLSTRAAAFRTSRRGSIPILFALSLLPLVGLIGLGIDYGVAASNKTKLDTAADAAAIAAVVTAKTYLADNAGQADATTKAIAAGIAKATNAFRANVGTVALAQIDLPTPQLSRNGQTLTAVVSYSAAVRNTFGPLFGSPTTTLTNTATATTDIASYLDFYLLLDVSGSMGLPTSEEGMARLAAVNKDNYDDYKQGCQFACHFPGQTGWGLAVRQIQLRSDAVNKAVCSLIKRASNPAVPNQYRVGLYPFVSRMGTLAKITSNVANLNTTAQCGSDWPNGQLALTNLLDTGSTQLATLNDPSTGTGSGGTHFENVLPQIKSEITSFGDGSSMNKSKPFVFLITDGMQNYQYYSTFQNNKQNYPGYPSIFPGFFDAWWSDNGSEPMPIDPSNCDAVKRAGATMSVLYIPYNIIRFVDRGGDTAWENNRVNGFSPTLATPLKSCASPGFFFSANTSDDITASLNAMFDKALQVARITK</sequence>
<reference evidence="3" key="1">
    <citation type="submission" date="2016-10" db="EMBL/GenBank/DDBJ databases">
        <authorList>
            <person name="Varghese N."/>
            <person name="Submissions S."/>
        </authorList>
    </citation>
    <scope>NUCLEOTIDE SEQUENCE [LARGE SCALE GENOMIC DNA]</scope>
    <source>
        <strain evidence="3">Gh-105</strain>
    </source>
</reference>